<dbReference type="Proteomes" id="UP000248706">
    <property type="component" value="Unassembled WGS sequence"/>
</dbReference>
<feature type="transmembrane region" description="Helical" evidence="1">
    <location>
        <begin position="207"/>
        <end position="240"/>
    </location>
</feature>
<feature type="transmembrane region" description="Helical" evidence="1">
    <location>
        <begin position="183"/>
        <end position="200"/>
    </location>
</feature>
<evidence type="ECO:0008006" key="4">
    <source>
        <dbReference type="Google" id="ProtNLM"/>
    </source>
</evidence>
<keyword evidence="1" id="KW-1133">Transmembrane helix</keyword>
<evidence type="ECO:0000313" key="3">
    <source>
        <dbReference type="Proteomes" id="UP000248706"/>
    </source>
</evidence>
<keyword evidence="1" id="KW-0812">Transmembrane</keyword>
<feature type="transmembrane region" description="Helical" evidence="1">
    <location>
        <begin position="78"/>
        <end position="103"/>
    </location>
</feature>
<evidence type="ECO:0000256" key="1">
    <source>
        <dbReference type="SAM" id="Phobius"/>
    </source>
</evidence>
<proteinExistence type="predicted"/>
<keyword evidence="1" id="KW-0472">Membrane</keyword>
<feature type="transmembrane region" description="Helical" evidence="1">
    <location>
        <begin position="123"/>
        <end position="152"/>
    </location>
</feature>
<dbReference type="EMBL" id="MCIF01000002">
    <property type="protein sequence ID" value="RAQ94300.1"/>
    <property type="molecule type" value="Genomic_DNA"/>
</dbReference>
<protein>
    <recommendedName>
        <fullName evidence="4">DUF4386 domain-containing protein</fullName>
    </recommendedName>
</protein>
<sequence length="262" mass="26937">MKKVLRLIVLFGAPLLVGTINLGHPVVSAYPNVYHALLHQGGWWLVLHFLNLAAFPLLGLAAYLLIEDWRGPAATVSKGAIAAFIPLYAAFDAMVGLGTGTLVQSARTLPPEQLAVVEPIIQAYWASSTANILATLGSAAWGISLLAAAVAITPPGRRLAVTALAVVGFALVGWGVASGSSGTLLWWGAVALVALAVLGLNRGRPVATLLALAAMLFGTTHVIPYGPLGAACFLAAALWLQLSQQPAADTKARDVTPAGAAS</sequence>
<gene>
    <name evidence="2" type="ORF">A4R35_02070</name>
</gene>
<name>A0A328VEW0_9CHLR</name>
<keyword evidence="3" id="KW-1185">Reference proteome</keyword>
<comment type="caution">
    <text evidence="2">The sequence shown here is derived from an EMBL/GenBank/DDBJ whole genome shotgun (WGS) entry which is preliminary data.</text>
</comment>
<feature type="transmembrane region" description="Helical" evidence="1">
    <location>
        <begin position="159"/>
        <end position="177"/>
    </location>
</feature>
<evidence type="ECO:0000313" key="2">
    <source>
        <dbReference type="EMBL" id="RAQ94300.1"/>
    </source>
</evidence>
<feature type="transmembrane region" description="Helical" evidence="1">
    <location>
        <begin position="45"/>
        <end position="66"/>
    </location>
</feature>
<accession>A0A328VEW0</accession>
<dbReference type="RefSeq" id="WP_112426087.1">
    <property type="nucleotide sequence ID" value="NZ_MCIF01000002.1"/>
</dbReference>
<dbReference type="OrthoDB" id="582892at2"/>
<organism evidence="2 3">
    <name type="scientific">Thermogemmatispora tikiterensis</name>
    <dbReference type="NCBI Taxonomy" id="1825093"/>
    <lineage>
        <taxon>Bacteria</taxon>
        <taxon>Bacillati</taxon>
        <taxon>Chloroflexota</taxon>
        <taxon>Ktedonobacteria</taxon>
        <taxon>Thermogemmatisporales</taxon>
        <taxon>Thermogemmatisporaceae</taxon>
        <taxon>Thermogemmatispora</taxon>
    </lineage>
</organism>
<dbReference type="AlphaFoldDB" id="A0A328VEW0"/>
<reference evidence="2 3" key="1">
    <citation type="submission" date="2016-08" db="EMBL/GenBank/DDBJ databases">
        <title>Analysis of Carbohydrate Active Enzymes in Thermogemmatispora T81 Reveals Carbohydrate Degradation Ability.</title>
        <authorList>
            <person name="Tomazini A."/>
            <person name="Lal S."/>
            <person name="Stott M."/>
            <person name="Henrissat B."/>
            <person name="Polikarpov I."/>
            <person name="Sparling R."/>
            <person name="Levin D.B."/>
        </authorList>
    </citation>
    <scope>NUCLEOTIDE SEQUENCE [LARGE SCALE GENOMIC DNA]</scope>
    <source>
        <strain evidence="2 3">T81</strain>
    </source>
</reference>